<dbReference type="Gene3D" id="3.40.50.180">
    <property type="entry name" value="Methylesterase CheB, C-terminal domain"/>
    <property type="match status" value="1"/>
</dbReference>
<feature type="domain" description="CheB-type methylesterase" evidence="8">
    <location>
        <begin position="248"/>
        <end position="442"/>
    </location>
</feature>
<dbReference type="PROSITE" id="PS50110">
    <property type="entry name" value="RESPONSE_REGULATORY"/>
    <property type="match status" value="1"/>
</dbReference>
<evidence type="ECO:0000256" key="1">
    <source>
        <dbReference type="ARBA" id="ARBA00022500"/>
    </source>
</evidence>
<organism evidence="9 10">
    <name type="scientific">Plastoroseomonas hellenica</name>
    <dbReference type="NCBI Taxonomy" id="2687306"/>
    <lineage>
        <taxon>Bacteria</taxon>
        <taxon>Pseudomonadati</taxon>
        <taxon>Pseudomonadota</taxon>
        <taxon>Alphaproteobacteria</taxon>
        <taxon>Acetobacterales</taxon>
        <taxon>Acetobacteraceae</taxon>
        <taxon>Plastoroseomonas</taxon>
    </lineage>
</organism>
<comment type="similarity">
    <text evidence="4">Belongs to the CheB family.</text>
</comment>
<dbReference type="PANTHER" id="PTHR42872:SF3">
    <property type="entry name" value="PROTEIN-GLUTAMATE METHYLESTERASE_PROTEIN-GLUTAMINE GLUTAMINASE 1"/>
    <property type="match status" value="1"/>
</dbReference>
<accession>A0ABS5F2Q9</accession>
<dbReference type="GO" id="GO:0032259">
    <property type="term" value="P:methylation"/>
    <property type="evidence" value="ECO:0007669"/>
    <property type="project" value="UniProtKB-KW"/>
</dbReference>
<comment type="catalytic activity">
    <reaction evidence="3 4">
        <text>[protein]-L-glutamate 5-O-methyl ester + H2O = L-glutamyl-[protein] + methanol + H(+)</text>
        <dbReference type="Rhea" id="RHEA:23236"/>
        <dbReference type="Rhea" id="RHEA-COMP:10208"/>
        <dbReference type="Rhea" id="RHEA-COMP:10311"/>
        <dbReference type="ChEBI" id="CHEBI:15377"/>
        <dbReference type="ChEBI" id="CHEBI:15378"/>
        <dbReference type="ChEBI" id="CHEBI:17790"/>
        <dbReference type="ChEBI" id="CHEBI:29973"/>
        <dbReference type="ChEBI" id="CHEBI:82795"/>
        <dbReference type="EC" id="3.1.1.61"/>
    </reaction>
</comment>
<dbReference type="PROSITE" id="PS50122">
    <property type="entry name" value="CHEB"/>
    <property type="match status" value="1"/>
</dbReference>
<dbReference type="EMBL" id="JAAGBB010000026">
    <property type="protein sequence ID" value="MBR0666837.1"/>
    <property type="molecule type" value="Genomic_DNA"/>
</dbReference>
<comment type="subcellular location">
    <subcellularLocation>
        <location evidence="4">Cytoplasm</location>
    </subcellularLocation>
</comment>
<dbReference type="InterPro" id="IPR001789">
    <property type="entry name" value="Sig_transdc_resp-reg_receiver"/>
</dbReference>
<dbReference type="GO" id="GO:0008168">
    <property type="term" value="F:methyltransferase activity"/>
    <property type="evidence" value="ECO:0007669"/>
    <property type="project" value="UniProtKB-KW"/>
</dbReference>
<comment type="catalytic activity">
    <reaction evidence="4">
        <text>L-glutaminyl-[protein] + H2O = L-glutamyl-[protein] + NH4(+)</text>
        <dbReference type="Rhea" id="RHEA:16441"/>
        <dbReference type="Rhea" id="RHEA-COMP:10207"/>
        <dbReference type="Rhea" id="RHEA-COMP:10208"/>
        <dbReference type="ChEBI" id="CHEBI:15377"/>
        <dbReference type="ChEBI" id="CHEBI:28938"/>
        <dbReference type="ChEBI" id="CHEBI:29973"/>
        <dbReference type="ChEBI" id="CHEBI:30011"/>
        <dbReference type="EC" id="3.5.1.44"/>
    </reaction>
</comment>
<dbReference type="HAMAP" id="MF_00099">
    <property type="entry name" value="CheB_chemtxs"/>
    <property type="match status" value="1"/>
</dbReference>
<feature type="active site" evidence="4 5">
    <location>
        <position position="287"/>
    </location>
</feature>
<feature type="active site" evidence="4 5">
    <location>
        <position position="384"/>
    </location>
</feature>
<dbReference type="InterPro" id="IPR008248">
    <property type="entry name" value="CheB-like"/>
</dbReference>
<reference evidence="10" key="1">
    <citation type="journal article" date="2021" name="Syst. Appl. Microbiol.">
        <title>Roseomonas hellenica sp. nov., isolated from roots of wild-growing Alkanna tinctoria.</title>
        <authorList>
            <person name="Rat A."/>
            <person name="Naranjo H.D."/>
            <person name="Lebbe L."/>
            <person name="Cnockaert M."/>
            <person name="Krigas N."/>
            <person name="Grigoriadou K."/>
            <person name="Maloupa E."/>
            <person name="Willems A."/>
        </authorList>
    </citation>
    <scope>NUCLEOTIDE SEQUENCE [LARGE SCALE GENOMIC DNA]</scope>
    <source>
        <strain evidence="10">LMG 31523</strain>
    </source>
</reference>
<evidence type="ECO:0000259" key="7">
    <source>
        <dbReference type="PROSITE" id="PS50110"/>
    </source>
</evidence>
<dbReference type="Proteomes" id="UP001196870">
    <property type="component" value="Unassembled WGS sequence"/>
</dbReference>
<comment type="domain">
    <text evidence="4">Contains a C-terminal catalytic domain, and an N-terminal region which modulates catalytic activity.</text>
</comment>
<evidence type="ECO:0000313" key="9">
    <source>
        <dbReference type="EMBL" id="MBR0666837.1"/>
    </source>
</evidence>
<dbReference type="EC" id="3.1.1.61" evidence="4"/>
<keyword evidence="10" id="KW-1185">Reference proteome</keyword>
<comment type="function">
    <text evidence="4">Involved in chemotaxis. Part of a chemotaxis signal transduction system that modulates chemotaxis in response to various stimuli. Catalyzes the demethylation of specific methylglutamate residues introduced into the chemoreceptors (methyl-accepting chemotaxis proteins or MCP) by CheR. Also mediates the irreversible deamidation of specific glutamine residues to glutamic acid.</text>
</comment>
<keyword evidence="9" id="KW-0808">Transferase</keyword>
<keyword evidence="9" id="KW-0489">Methyltransferase</keyword>
<dbReference type="SUPFAM" id="SSF52738">
    <property type="entry name" value="Methylesterase CheB, C-terminal domain"/>
    <property type="match status" value="1"/>
</dbReference>
<dbReference type="NCBIfam" id="NF001965">
    <property type="entry name" value="PRK00742.1"/>
    <property type="match status" value="1"/>
</dbReference>
<feature type="domain" description="Response regulatory" evidence="7">
    <location>
        <begin position="93"/>
        <end position="211"/>
    </location>
</feature>
<dbReference type="CDD" id="cd16432">
    <property type="entry name" value="CheB_Rec"/>
    <property type="match status" value="1"/>
</dbReference>
<protein>
    <recommendedName>
        <fullName evidence="4">Protein-glutamate methylesterase/protein-glutamine glutaminase</fullName>
        <ecNumber evidence="4">3.1.1.61</ecNumber>
        <ecNumber evidence="4">3.5.1.44</ecNumber>
    </recommendedName>
</protein>
<evidence type="ECO:0000259" key="8">
    <source>
        <dbReference type="PROSITE" id="PS50122"/>
    </source>
</evidence>
<keyword evidence="1 4" id="KW-0145">Chemotaxis</keyword>
<evidence type="ECO:0000256" key="6">
    <source>
        <dbReference type="PROSITE-ProRule" id="PRU00169"/>
    </source>
</evidence>
<dbReference type="InterPro" id="IPR000673">
    <property type="entry name" value="Sig_transdc_resp-reg_Me-estase"/>
</dbReference>
<feature type="active site" evidence="4 5">
    <location>
        <position position="260"/>
    </location>
</feature>
<keyword evidence="4 6" id="KW-0597">Phosphoprotein</keyword>
<dbReference type="CDD" id="cd17541">
    <property type="entry name" value="REC_CheB-like"/>
    <property type="match status" value="1"/>
</dbReference>
<dbReference type="Gene3D" id="3.40.50.2300">
    <property type="match status" value="1"/>
</dbReference>
<name>A0ABS5F2Q9_9PROT</name>
<dbReference type="GO" id="GO:0008984">
    <property type="term" value="F:protein-glutamate methylesterase activity"/>
    <property type="evidence" value="ECO:0007669"/>
    <property type="project" value="UniProtKB-EC"/>
</dbReference>
<evidence type="ECO:0000256" key="2">
    <source>
        <dbReference type="ARBA" id="ARBA00022801"/>
    </source>
</evidence>
<dbReference type="InterPro" id="IPR011006">
    <property type="entry name" value="CheY-like_superfamily"/>
</dbReference>
<keyword evidence="4" id="KW-0963">Cytoplasm</keyword>
<sequence>MCGNPRCGLGGTDRGTAELALLGRLREDGSRKQEQGKEAKDGLLHGPGLRNCRANLTGRCGRRPGAFTFWSDCPGHGPASRRTRLTQIPAPLRVLVCDDSVVIRAAIARILGTDPALHVAARAGNGRDAVEAVKRGGIDVVILDLEMPVMGGLEALPLLLAADPGVRVIVASALTTRGASIAMEALRLGAVDYVPKPGTGEDRAFAEELLAKARGHGTLRRRAPAAATTVAAPAPAAPRPLPALPRGPLLPAAIFAIGSSTGGPDALGTVFRAFKRLPRIPLLLTQHMPGPFIPKLADHLSRLGPVPVAEARDGEAIEPGRAYIAPGGCHLQIAPAGGGQAVVRLWDGPPEHSCRPAVDPMLRSLPAVFGGRVGAAVLTGMGQDGALGAGAVVAAGGAVYAQDAATSVVWGMPGAVTEAGHAREVLPLPALATRIAEIVGAA</sequence>
<dbReference type="InterPro" id="IPR035909">
    <property type="entry name" value="CheB_C"/>
</dbReference>
<evidence type="ECO:0000256" key="3">
    <source>
        <dbReference type="ARBA" id="ARBA00048267"/>
    </source>
</evidence>
<evidence type="ECO:0000313" key="10">
    <source>
        <dbReference type="Proteomes" id="UP001196870"/>
    </source>
</evidence>
<dbReference type="Pfam" id="PF01339">
    <property type="entry name" value="CheB_methylest"/>
    <property type="match status" value="1"/>
</dbReference>
<comment type="PTM">
    <text evidence="4">Phosphorylated by CheA. Phosphorylation of the N-terminal regulatory domain activates the methylesterase activity.</text>
</comment>
<proteinExistence type="inferred from homology"/>
<keyword evidence="2 4" id="KW-0378">Hydrolase</keyword>
<comment type="caution">
    <text evidence="9">The sequence shown here is derived from an EMBL/GenBank/DDBJ whole genome shotgun (WGS) entry which is preliminary data.</text>
</comment>
<dbReference type="PANTHER" id="PTHR42872">
    <property type="entry name" value="PROTEIN-GLUTAMATE METHYLESTERASE/PROTEIN-GLUTAMINE GLUTAMINASE"/>
    <property type="match status" value="1"/>
</dbReference>
<gene>
    <name evidence="4 9" type="primary">cheB</name>
    <name evidence="9" type="ORF">GXW71_20925</name>
</gene>
<evidence type="ECO:0000256" key="5">
    <source>
        <dbReference type="PROSITE-ProRule" id="PRU00050"/>
    </source>
</evidence>
<dbReference type="SUPFAM" id="SSF52172">
    <property type="entry name" value="CheY-like"/>
    <property type="match status" value="1"/>
</dbReference>
<feature type="modified residue" description="4-aspartylphosphate" evidence="4 6">
    <location>
        <position position="144"/>
    </location>
</feature>
<evidence type="ECO:0000256" key="4">
    <source>
        <dbReference type="HAMAP-Rule" id="MF_00099"/>
    </source>
</evidence>
<dbReference type="EC" id="3.5.1.44" evidence="4"/>
<dbReference type="SMART" id="SM00448">
    <property type="entry name" value="REC"/>
    <property type="match status" value="1"/>
</dbReference>
<dbReference type="Pfam" id="PF00072">
    <property type="entry name" value="Response_reg"/>
    <property type="match status" value="1"/>
</dbReference>